<feature type="compositionally biased region" description="Acidic residues" evidence="1">
    <location>
        <begin position="132"/>
        <end position="143"/>
    </location>
</feature>
<feature type="region of interest" description="Disordered" evidence="1">
    <location>
        <begin position="130"/>
        <end position="156"/>
    </location>
</feature>
<gene>
    <name evidence="4" type="ORF">MATL_G00088630</name>
</gene>
<evidence type="ECO:0000313" key="5">
    <source>
        <dbReference type="Proteomes" id="UP001046870"/>
    </source>
</evidence>
<feature type="signal peptide" evidence="3">
    <location>
        <begin position="1"/>
        <end position="25"/>
    </location>
</feature>
<organism evidence="4 5">
    <name type="scientific">Megalops atlanticus</name>
    <name type="common">Tarpon</name>
    <name type="synonym">Clupea gigantea</name>
    <dbReference type="NCBI Taxonomy" id="7932"/>
    <lineage>
        <taxon>Eukaryota</taxon>
        <taxon>Metazoa</taxon>
        <taxon>Chordata</taxon>
        <taxon>Craniata</taxon>
        <taxon>Vertebrata</taxon>
        <taxon>Euteleostomi</taxon>
        <taxon>Actinopterygii</taxon>
        <taxon>Neopterygii</taxon>
        <taxon>Teleostei</taxon>
        <taxon>Elopiformes</taxon>
        <taxon>Megalopidae</taxon>
        <taxon>Megalops</taxon>
    </lineage>
</organism>
<evidence type="ECO:0000256" key="3">
    <source>
        <dbReference type="SAM" id="SignalP"/>
    </source>
</evidence>
<dbReference type="OrthoDB" id="8856486at2759"/>
<name>A0A9D3Q6Q1_MEGAT</name>
<keyword evidence="5" id="KW-1185">Reference proteome</keyword>
<keyword evidence="2" id="KW-1133">Transmembrane helix</keyword>
<dbReference type="EMBL" id="JAFDVH010000006">
    <property type="protein sequence ID" value="KAG7476996.1"/>
    <property type="molecule type" value="Genomic_DNA"/>
</dbReference>
<keyword evidence="3" id="KW-0732">Signal</keyword>
<feature type="transmembrane region" description="Helical" evidence="2">
    <location>
        <begin position="86"/>
        <end position="111"/>
    </location>
</feature>
<dbReference type="Proteomes" id="UP001046870">
    <property type="component" value="Chromosome 6"/>
</dbReference>
<feature type="chain" id="PRO_5038756831" evidence="3">
    <location>
        <begin position="26"/>
        <end position="227"/>
    </location>
</feature>
<accession>A0A9D3Q6Q1</accession>
<proteinExistence type="predicted"/>
<keyword evidence="2" id="KW-0472">Membrane</keyword>
<dbReference type="AlphaFoldDB" id="A0A9D3Q6Q1"/>
<reference evidence="4" key="1">
    <citation type="submission" date="2021-01" db="EMBL/GenBank/DDBJ databases">
        <authorList>
            <person name="Zahm M."/>
            <person name="Roques C."/>
            <person name="Cabau C."/>
            <person name="Klopp C."/>
            <person name="Donnadieu C."/>
            <person name="Jouanno E."/>
            <person name="Lampietro C."/>
            <person name="Louis A."/>
            <person name="Herpin A."/>
            <person name="Echchiki A."/>
            <person name="Berthelot C."/>
            <person name="Parey E."/>
            <person name="Roest-Crollius H."/>
            <person name="Braasch I."/>
            <person name="Postlethwait J."/>
            <person name="Bobe J."/>
            <person name="Montfort J."/>
            <person name="Bouchez O."/>
            <person name="Begum T."/>
            <person name="Mejri S."/>
            <person name="Adams A."/>
            <person name="Chen W.-J."/>
            <person name="Guiguen Y."/>
        </authorList>
    </citation>
    <scope>NUCLEOTIDE SEQUENCE</scope>
    <source>
        <strain evidence="4">YG-15Mar2019-1</strain>
        <tissue evidence="4">Brain</tissue>
    </source>
</reference>
<evidence type="ECO:0000256" key="2">
    <source>
        <dbReference type="SAM" id="Phobius"/>
    </source>
</evidence>
<keyword evidence="2" id="KW-0812">Transmembrane</keyword>
<evidence type="ECO:0000256" key="1">
    <source>
        <dbReference type="SAM" id="MobiDB-lite"/>
    </source>
</evidence>
<protein>
    <submittedName>
        <fullName evidence="4">Uncharacterized protein</fullName>
    </submittedName>
</protein>
<evidence type="ECO:0000313" key="4">
    <source>
        <dbReference type="EMBL" id="KAG7476996.1"/>
    </source>
</evidence>
<sequence length="227" mass="24706">MSCISMLLLISGHLCLMWMASATRAEGTPCISLETHLDNETHGNVTDKVALGQNFTNNCSTQYAGGAGLYSNNTNTREDGDWKSHLVVIVAGSAGGATFLLFLLILCICLACKSKKQTEQVTLRAFGRQPAEYEEDNDEDGSEPDYMSTPSQSSNGSYINMEMPVLEEGSGCEEASYINVEMPDLEEESGCDEGDYVNTKTLELCEVYSCDSEPDYENSAYLNQTGS</sequence>
<comment type="caution">
    <text evidence="4">The sequence shown here is derived from an EMBL/GenBank/DDBJ whole genome shotgun (WGS) entry which is preliminary data.</text>
</comment>